<sequence length="65" mass="7112">MFTNLAFKNLKAFVFSNCFRNCLSITIYDGGRVRRTAGAVGGEAVEVQGLVSLTARTLETIQRQA</sequence>
<accession>A0A5B7KA93</accession>
<comment type="caution">
    <text evidence="1">The sequence shown here is derived from an EMBL/GenBank/DDBJ whole genome shotgun (WGS) entry which is preliminary data.</text>
</comment>
<protein>
    <submittedName>
        <fullName evidence="1">Uncharacterized protein</fullName>
    </submittedName>
</protein>
<proteinExistence type="predicted"/>
<organism evidence="1 2">
    <name type="scientific">Portunus trituberculatus</name>
    <name type="common">Swimming crab</name>
    <name type="synonym">Neptunus trituberculatus</name>
    <dbReference type="NCBI Taxonomy" id="210409"/>
    <lineage>
        <taxon>Eukaryota</taxon>
        <taxon>Metazoa</taxon>
        <taxon>Ecdysozoa</taxon>
        <taxon>Arthropoda</taxon>
        <taxon>Crustacea</taxon>
        <taxon>Multicrustacea</taxon>
        <taxon>Malacostraca</taxon>
        <taxon>Eumalacostraca</taxon>
        <taxon>Eucarida</taxon>
        <taxon>Decapoda</taxon>
        <taxon>Pleocyemata</taxon>
        <taxon>Brachyura</taxon>
        <taxon>Eubrachyura</taxon>
        <taxon>Portunoidea</taxon>
        <taxon>Portunidae</taxon>
        <taxon>Portuninae</taxon>
        <taxon>Portunus</taxon>
    </lineage>
</organism>
<dbReference type="EMBL" id="VSRR010136722">
    <property type="protein sequence ID" value="MPD03574.1"/>
    <property type="molecule type" value="Genomic_DNA"/>
</dbReference>
<reference evidence="1 2" key="1">
    <citation type="submission" date="2019-05" db="EMBL/GenBank/DDBJ databases">
        <title>Another draft genome of Portunus trituberculatus and its Hox gene families provides insights of decapod evolution.</title>
        <authorList>
            <person name="Jeong J.-H."/>
            <person name="Song I."/>
            <person name="Kim S."/>
            <person name="Choi T."/>
            <person name="Kim D."/>
            <person name="Ryu S."/>
            <person name="Kim W."/>
        </authorList>
    </citation>
    <scope>NUCLEOTIDE SEQUENCE [LARGE SCALE GENOMIC DNA]</scope>
    <source>
        <tissue evidence="1">Muscle</tissue>
    </source>
</reference>
<name>A0A5B7KA93_PORTR</name>
<gene>
    <name evidence="1" type="ORF">E2C01_099215</name>
</gene>
<dbReference type="AlphaFoldDB" id="A0A5B7KA93"/>
<evidence type="ECO:0000313" key="1">
    <source>
        <dbReference type="EMBL" id="MPD03574.1"/>
    </source>
</evidence>
<dbReference type="Proteomes" id="UP000324222">
    <property type="component" value="Unassembled WGS sequence"/>
</dbReference>
<evidence type="ECO:0000313" key="2">
    <source>
        <dbReference type="Proteomes" id="UP000324222"/>
    </source>
</evidence>
<keyword evidence="2" id="KW-1185">Reference proteome</keyword>